<dbReference type="GeneID" id="11294604"/>
<dbReference type="Proteomes" id="UP000005879">
    <property type="component" value="Segment"/>
</dbReference>
<gene>
    <name evidence="2" type="ORF">clP1_056</name>
</gene>
<proteinExistence type="predicted"/>
<name>G8FV39_9CAUD</name>
<protein>
    <recommendedName>
        <fullName evidence="4">Phage protein</fullName>
    </recommendedName>
</protein>
<evidence type="ECO:0000313" key="3">
    <source>
        <dbReference type="Proteomes" id="UP000005879"/>
    </source>
</evidence>
<sequence length="134" mass="15156">MEINGKPVKFNFSALFRANSVLSSKDGENDGAAQLWLQFVTDDDMAVFNAIKVLAPGLKDGEITAYIDEHAEDYDQLHDELEAELQRSAFFRRAASRWTSLVETYAPRGKAKTEQEKIQQQALNDTLEKMKKSL</sequence>
<evidence type="ECO:0000256" key="1">
    <source>
        <dbReference type="SAM" id="Coils"/>
    </source>
</evidence>
<dbReference type="EMBL" id="JN051154">
    <property type="protein sequence ID" value="AER59815.1"/>
    <property type="molecule type" value="Genomic_DNA"/>
</dbReference>
<organism evidence="2 3">
    <name type="scientific">Pediococcus phage cIP1</name>
    <dbReference type="NCBI Taxonomy" id="2681621"/>
    <lineage>
        <taxon>Viruses</taxon>
        <taxon>Duplodnaviria</taxon>
        <taxon>Heunggongvirae</taxon>
        <taxon>Uroviricota</taxon>
        <taxon>Caudoviricetes</taxon>
        <taxon>Coetzeevirus</taxon>
        <taxon>Coetzeevirus cIP1</taxon>
    </lineage>
</organism>
<evidence type="ECO:0008006" key="4">
    <source>
        <dbReference type="Google" id="ProtNLM"/>
    </source>
</evidence>
<keyword evidence="3" id="KW-1185">Reference proteome</keyword>
<reference evidence="2 3" key="1">
    <citation type="journal article" date="2012" name="Gene">
        <title>Genome sequence of the phage clP1, which infects the beer spoilage bacterium Pediococcus damnosus.</title>
        <authorList>
            <person name="Kelly D."/>
            <person name="O'Sullivan O."/>
            <person name="Mills S."/>
            <person name="McAuliffe O."/>
            <person name="Ross R.P."/>
            <person name="Neve H."/>
            <person name="Coffey A."/>
        </authorList>
    </citation>
    <scope>NUCLEOTIDE SEQUENCE [LARGE SCALE GENOMIC DNA]</scope>
</reference>
<keyword evidence="1" id="KW-0175">Coiled coil</keyword>
<dbReference type="KEGG" id="vg:11294604"/>
<dbReference type="RefSeq" id="YP_004934221.1">
    <property type="nucleotide sequence ID" value="NC_016161.1"/>
</dbReference>
<evidence type="ECO:0000313" key="2">
    <source>
        <dbReference type="EMBL" id="AER59815.1"/>
    </source>
</evidence>
<accession>G8FV39</accession>
<feature type="coiled-coil region" evidence="1">
    <location>
        <begin position="67"/>
        <end position="130"/>
    </location>
</feature>